<feature type="region of interest" description="Disordered" evidence="1">
    <location>
        <begin position="1"/>
        <end position="30"/>
    </location>
</feature>
<feature type="compositionally biased region" description="Basic and acidic residues" evidence="1">
    <location>
        <begin position="160"/>
        <end position="169"/>
    </location>
</feature>
<dbReference type="PANTHER" id="PTHR12722:SF0">
    <property type="entry name" value="PROTEIN FAM50A"/>
    <property type="match status" value="1"/>
</dbReference>
<dbReference type="AlphaFoldDB" id="A0A8W8HPC8"/>
<dbReference type="Pfam" id="PF04921">
    <property type="entry name" value="XAP5"/>
    <property type="match status" value="1"/>
</dbReference>
<name>A0A8W8HPC8_MAGGI</name>
<evidence type="ECO:0000313" key="4">
    <source>
        <dbReference type="Proteomes" id="UP000005408"/>
    </source>
</evidence>
<dbReference type="EnsemblMetazoa" id="G10461.5">
    <property type="protein sequence ID" value="G10461.5:cds"/>
    <property type="gene ID" value="G10461"/>
</dbReference>
<feature type="region of interest" description="Disordered" evidence="1">
    <location>
        <begin position="100"/>
        <end position="169"/>
    </location>
</feature>
<accession>A0A8W8HPC8</accession>
<evidence type="ECO:0000259" key="2">
    <source>
        <dbReference type="Pfam" id="PF04921"/>
    </source>
</evidence>
<reference evidence="3" key="1">
    <citation type="submission" date="2022-08" db="UniProtKB">
        <authorList>
            <consortium name="EnsemblMetazoa"/>
        </authorList>
    </citation>
    <scope>IDENTIFICATION</scope>
    <source>
        <strain evidence="3">05x7-T-G4-1.051#20</strain>
    </source>
</reference>
<evidence type="ECO:0000313" key="3">
    <source>
        <dbReference type="EnsemblMetazoa" id="G10461.5:cds"/>
    </source>
</evidence>
<protein>
    <recommendedName>
        <fullName evidence="2">FAM50A/XAP5 C-terminal domain-containing protein</fullName>
    </recommendedName>
</protein>
<sequence>MAHYKGAASEGGRAQILMKKRQKEQEEIETRKRKIEDELKIGSIQNKFASHYDAVEQQLKSNTIGLVTLDEMKAKQEDVIKKRQLQLAKKDAQARLIEKEKERKKKKEQQKIASLSFDPDEEEEEEEEVEEEEIPKEEVDVTGKKKRLGKNPDVDTSFLPDRDREEEENKLREQLRQEWEERQEKMKNEEIDITYSYWDGSGHRRQARMKKGNSIQQFLQKCLESLRREFNDLKVVSVDQMMYVKEDLIIPHHYTFYDFIVTKARGKSGPLFSFDVHDDVRIINDASVEKDESHAGKVCLRTWYERNKHIFPASSRTVQIFTCELHFRFDFIHGKDAAVLNQ</sequence>
<feature type="compositionally biased region" description="Acidic residues" evidence="1">
    <location>
        <begin position="118"/>
        <end position="135"/>
    </location>
</feature>
<feature type="domain" description="FAM50A/XAP5 C-terminal" evidence="2">
    <location>
        <begin position="189"/>
        <end position="315"/>
    </location>
</feature>
<keyword evidence="4" id="KW-1185">Reference proteome</keyword>
<dbReference type="InterPro" id="IPR007005">
    <property type="entry name" value="XAP5"/>
</dbReference>
<dbReference type="PANTHER" id="PTHR12722">
    <property type="entry name" value="XAP-5 PROTEIN-RELATED"/>
    <property type="match status" value="1"/>
</dbReference>
<dbReference type="InterPro" id="IPR048337">
    <property type="entry name" value="FAM50A/XAP5_C"/>
</dbReference>
<dbReference type="GO" id="GO:0005634">
    <property type="term" value="C:nucleus"/>
    <property type="evidence" value="ECO:0007669"/>
    <property type="project" value="InterPro"/>
</dbReference>
<organism evidence="3 4">
    <name type="scientific">Magallana gigas</name>
    <name type="common">Pacific oyster</name>
    <name type="synonym">Crassostrea gigas</name>
    <dbReference type="NCBI Taxonomy" id="29159"/>
    <lineage>
        <taxon>Eukaryota</taxon>
        <taxon>Metazoa</taxon>
        <taxon>Spiralia</taxon>
        <taxon>Lophotrochozoa</taxon>
        <taxon>Mollusca</taxon>
        <taxon>Bivalvia</taxon>
        <taxon>Autobranchia</taxon>
        <taxon>Pteriomorphia</taxon>
        <taxon>Ostreida</taxon>
        <taxon>Ostreoidea</taxon>
        <taxon>Ostreidae</taxon>
        <taxon>Magallana</taxon>
    </lineage>
</organism>
<dbReference type="Proteomes" id="UP000005408">
    <property type="component" value="Unassembled WGS sequence"/>
</dbReference>
<proteinExistence type="predicted"/>
<dbReference type="GO" id="GO:0006325">
    <property type="term" value="P:chromatin organization"/>
    <property type="evidence" value="ECO:0007669"/>
    <property type="project" value="TreeGrafter"/>
</dbReference>
<evidence type="ECO:0000256" key="1">
    <source>
        <dbReference type="SAM" id="MobiDB-lite"/>
    </source>
</evidence>